<dbReference type="PIRSF" id="PIRSF004548">
    <property type="entry name" value="CreD"/>
    <property type="match status" value="1"/>
</dbReference>
<dbReference type="NCBIfam" id="NF008712">
    <property type="entry name" value="PRK11715.1-1"/>
    <property type="match status" value="1"/>
</dbReference>
<feature type="transmembrane region" description="Helical" evidence="1">
    <location>
        <begin position="6"/>
        <end position="26"/>
    </location>
</feature>
<reference evidence="2 3" key="1">
    <citation type="submission" date="2016-10" db="EMBL/GenBank/DDBJ databases">
        <authorList>
            <person name="de Groot N.N."/>
        </authorList>
    </citation>
    <scope>NUCLEOTIDE SEQUENCE [LARGE SCALE GENOMIC DNA]</scope>
    <source>
        <strain evidence="2 3">DSM 6793</strain>
    </source>
</reference>
<accession>A0A1I1DGM1</accession>
<evidence type="ECO:0000256" key="1">
    <source>
        <dbReference type="SAM" id="Phobius"/>
    </source>
</evidence>
<feature type="transmembrane region" description="Helical" evidence="1">
    <location>
        <begin position="449"/>
        <end position="468"/>
    </location>
</feature>
<dbReference type="PANTHER" id="PTHR30092:SF0">
    <property type="entry name" value="INNER MEMBRANE PROTEIN CRED"/>
    <property type="match status" value="1"/>
</dbReference>
<name>A0A1I1DGM1_9BACT</name>
<keyword evidence="1" id="KW-1133">Transmembrane helix</keyword>
<dbReference type="Pfam" id="PF06123">
    <property type="entry name" value="CreD"/>
    <property type="match status" value="1"/>
</dbReference>
<feature type="transmembrane region" description="Helical" evidence="1">
    <location>
        <begin position="346"/>
        <end position="364"/>
    </location>
</feature>
<evidence type="ECO:0000313" key="3">
    <source>
        <dbReference type="Proteomes" id="UP000199514"/>
    </source>
</evidence>
<keyword evidence="1" id="KW-0812">Transmembrane</keyword>
<feature type="transmembrane region" description="Helical" evidence="1">
    <location>
        <begin position="371"/>
        <end position="391"/>
    </location>
</feature>
<dbReference type="EMBL" id="FOLE01000001">
    <property type="protein sequence ID" value="SFB71683.1"/>
    <property type="molecule type" value="Genomic_DNA"/>
</dbReference>
<organism evidence="2 3">
    <name type="scientific">Flexibacter flexilis DSM 6793</name>
    <dbReference type="NCBI Taxonomy" id="927664"/>
    <lineage>
        <taxon>Bacteria</taxon>
        <taxon>Pseudomonadati</taxon>
        <taxon>Bacteroidota</taxon>
        <taxon>Cytophagia</taxon>
        <taxon>Cytophagales</taxon>
        <taxon>Flexibacteraceae</taxon>
        <taxon>Flexibacter</taxon>
    </lineage>
</organism>
<sequence>MFVLGSAFLTIFTVITALYVILQFLKKPYLLNHFTMEPIKGKFQQSLSFKGVTIVLLTLCLLVPSTMIQNLIEERQQRSHETIEKISDKWSQSQTLCAPLLIVPYTTTQLDTKNNPYKEEHVLYVTPKNLKITAALTPEERHYGIFKAILYKSNLHFSGNFGDLDKLKIEKSQLHFDKAYIAVGLTDLRGVTQNPSFTVGNKTLETTVGKGSLFSVEGKDERLTPTKTLIVELKNALLADSLAPSFNFDYNMKLNGSSSLNFIPIGQQTSVVIDGQWQSPSFIGSFSPESTIENGHFKATWNILSFNRDIPNTWSDDTPSLRNTSFGVNLIETVNHYQQNMRSAKYSLMFIILTFIVFFFVELFTSKPIHFFQYVLVGIALVLFYSLLLSFSEQVGFSWAYLVASAATISLITVYLYSLIHQKVATLILAGTMILLYSFLYIILQLEDFALLFGSIFLFVILGVIMFVSNKIKLNQTTANPETEA</sequence>
<keyword evidence="1" id="KW-0472">Membrane</keyword>
<dbReference type="Proteomes" id="UP000199514">
    <property type="component" value="Unassembled WGS sequence"/>
</dbReference>
<dbReference type="AlphaFoldDB" id="A0A1I1DGM1"/>
<dbReference type="GO" id="GO:0005886">
    <property type="term" value="C:plasma membrane"/>
    <property type="evidence" value="ECO:0007669"/>
    <property type="project" value="TreeGrafter"/>
</dbReference>
<feature type="transmembrane region" description="Helical" evidence="1">
    <location>
        <begin position="424"/>
        <end position="443"/>
    </location>
</feature>
<dbReference type="PANTHER" id="PTHR30092">
    <property type="entry name" value="INNER MEMBRANE PROTEIN CRED"/>
    <property type="match status" value="1"/>
</dbReference>
<feature type="transmembrane region" description="Helical" evidence="1">
    <location>
        <begin position="397"/>
        <end position="417"/>
    </location>
</feature>
<dbReference type="InterPro" id="IPR010364">
    <property type="entry name" value="Uncharacterised_IM_CreD"/>
</dbReference>
<gene>
    <name evidence="2" type="ORF">SAMN05421780_10171</name>
</gene>
<evidence type="ECO:0000313" key="2">
    <source>
        <dbReference type="EMBL" id="SFB71683.1"/>
    </source>
</evidence>
<feature type="transmembrane region" description="Helical" evidence="1">
    <location>
        <begin position="47"/>
        <end position="68"/>
    </location>
</feature>
<keyword evidence="3" id="KW-1185">Reference proteome</keyword>
<protein>
    <submittedName>
        <fullName evidence="2">Inner membrane protein</fullName>
    </submittedName>
</protein>
<proteinExistence type="predicted"/>